<evidence type="ECO:0000313" key="6">
    <source>
        <dbReference type="Proteomes" id="UP001589647"/>
    </source>
</evidence>
<evidence type="ECO:0000256" key="3">
    <source>
        <dbReference type="ARBA" id="ARBA00022750"/>
    </source>
</evidence>
<gene>
    <name evidence="5" type="ORF">ACFFV7_14545</name>
</gene>
<dbReference type="Gene3D" id="3.40.50.1450">
    <property type="entry name" value="HybD-like"/>
    <property type="match status" value="1"/>
</dbReference>
<protein>
    <submittedName>
        <fullName evidence="5">Hydrogenase maturation protease</fullName>
    </submittedName>
</protein>
<sequence>METWSQTDRLGPAEVIVDGVRLSPGSRVRLRPKSRADILDLALNGRLAVIESVERDDVGGFHVGVTLAADPLRDLGESRLPCHRFFYSAEELQPVGGGCRPRVLVAGIGNVFLGDDGFGVEVVHRLADDDLPADVIDFGSRGLDLAYALQRDYEAAILLDAAPRGEPPGTLTLLEPDMPDPGGVPAESHGLDPVKVLRMARELGRAPARVLVLCCEPARLVTDDVLPELSEPVRGAVEEAVRMVRALVMDVLAERA</sequence>
<name>A0ABV5IER8_9ACTN</name>
<dbReference type="Pfam" id="PF01750">
    <property type="entry name" value="HycI"/>
    <property type="match status" value="1"/>
</dbReference>
<dbReference type="GO" id="GO:0006508">
    <property type="term" value="P:proteolysis"/>
    <property type="evidence" value="ECO:0007669"/>
    <property type="project" value="UniProtKB-KW"/>
</dbReference>
<keyword evidence="6" id="KW-1185">Reference proteome</keyword>
<dbReference type="NCBIfam" id="TIGR00072">
    <property type="entry name" value="hydrog_prot"/>
    <property type="match status" value="1"/>
</dbReference>
<dbReference type="PANTHER" id="PTHR30302:SF1">
    <property type="entry name" value="HYDROGENASE 2 MATURATION PROTEASE"/>
    <property type="match status" value="1"/>
</dbReference>
<evidence type="ECO:0000256" key="1">
    <source>
        <dbReference type="ARBA" id="ARBA00006814"/>
    </source>
</evidence>
<comment type="similarity">
    <text evidence="1">Belongs to the peptidase A31 family.</text>
</comment>
<keyword evidence="4" id="KW-0378">Hydrolase</keyword>
<dbReference type="PRINTS" id="PR00446">
    <property type="entry name" value="HYDRGNUPTAKE"/>
</dbReference>
<comment type="caution">
    <text evidence="5">The sequence shown here is derived from an EMBL/GenBank/DDBJ whole genome shotgun (WGS) entry which is preliminary data.</text>
</comment>
<proteinExistence type="inferred from homology"/>
<evidence type="ECO:0000313" key="5">
    <source>
        <dbReference type="EMBL" id="MFB9202415.1"/>
    </source>
</evidence>
<organism evidence="5 6">
    <name type="scientific">Nonomuraea spiralis</name>
    <dbReference type="NCBI Taxonomy" id="46182"/>
    <lineage>
        <taxon>Bacteria</taxon>
        <taxon>Bacillati</taxon>
        <taxon>Actinomycetota</taxon>
        <taxon>Actinomycetes</taxon>
        <taxon>Streptosporangiales</taxon>
        <taxon>Streptosporangiaceae</taxon>
        <taxon>Nonomuraea</taxon>
    </lineage>
</organism>
<dbReference type="EMBL" id="JBHMEI010000007">
    <property type="protein sequence ID" value="MFB9202415.1"/>
    <property type="molecule type" value="Genomic_DNA"/>
</dbReference>
<evidence type="ECO:0000256" key="4">
    <source>
        <dbReference type="ARBA" id="ARBA00022801"/>
    </source>
</evidence>
<accession>A0ABV5IER8</accession>
<dbReference type="RefSeq" id="WP_229824718.1">
    <property type="nucleotide sequence ID" value="NZ_BMRC01000021.1"/>
</dbReference>
<dbReference type="PANTHER" id="PTHR30302">
    <property type="entry name" value="HYDROGENASE 1 MATURATION PROTEASE"/>
    <property type="match status" value="1"/>
</dbReference>
<dbReference type="InterPro" id="IPR023430">
    <property type="entry name" value="Pept_HybD-like_dom_sf"/>
</dbReference>
<keyword evidence="2 5" id="KW-0645">Protease</keyword>
<evidence type="ECO:0000256" key="2">
    <source>
        <dbReference type="ARBA" id="ARBA00022670"/>
    </source>
</evidence>
<dbReference type="InterPro" id="IPR000671">
    <property type="entry name" value="Peptidase_A31"/>
</dbReference>
<keyword evidence="3" id="KW-0064">Aspartyl protease</keyword>
<dbReference type="GO" id="GO:0008233">
    <property type="term" value="F:peptidase activity"/>
    <property type="evidence" value="ECO:0007669"/>
    <property type="project" value="UniProtKB-KW"/>
</dbReference>
<dbReference type="SUPFAM" id="SSF53163">
    <property type="entry name" value="HybD-like"/>
    <property type="match status" value="1"/>
</dbReference>
<reference evidence="5 6" key="1">
    <citation type="submission" date="2024-09" db="EMBL/GenBank/DDBJ databases">
        <authorList>
            <person name="Sun Q."/>
            <person name="Mori K."/>
        </authorList>
    </citation>
    <scope>NUCLEOTIDE SEQUENCE [LARGE SCALE GENOMIC DNA]</scope>
    <source>
        <strain evidence="5 6">CCM 3426</strain>
    </source>
</reference>
<dbReference type="Proteomes" id="UP001589647">
    <property type="component" value="Unassembled WGS sequence"/>
</dbReference>